<evidence type="ECO:0000313" key="4">
    <source>
        <dbReference type="EMBL" id="TSJ77795.1"/>
    </source>
</evidence>
<dbReference type="EMBL" id="VMBG01000001">
    <property type="protein sequence ID" value="TSJ77795.1"/>
    <property type="molecule type" value="Genomic_DNA"/>
</dbReference>
<proteinExistence type="predicted"/>
<accession>A0A556QME8</accession>
<gene>
    <name evidence="4" type="ORF">FPL22_00380</name>
</gene>
<reference evidence="4 5" key="1">
    <citation type="submission" date="2019-07" db="EMBL/GenBank/DDBJ databases">
        <title>Description of 53C-WASEF.</title>
        <authorList>
            <person name="Pitt A."/>
            <person name="Hahn M.W."/>
        </authorList>
    </citation>
    <scope>NUCLEOTIDE SEQUENCE [LARGE SCALE GENOMIC DNA]</scope>
    <source>
        <strain evidence="4 5">53C-WASEF</strain>
    </source>
</reference>
<dbReference type="PANTHER" id="PTHR35176">
    <property type="entry name" value="HEME OXYGENASE HI_0854-RELATED"/>
    <property type="match status" value="1"/>
</dbReference>
<dbReference type="Pfam" id="PF10615">
    <property type="entry name" value="DUF2470"/>
    <property type="match status" value="1"/>
</dbReference>
<dbReference type="InterPro" id="IPR037119">
    <property type="entry name" value="Haem_oxidase_HugZ-like_sf"/>
</dbReference>
<dbReference type="InterPro" id="IPR012349">
    <property type="entry name" value="Split_barrel_FMN-bd"/>
</dbReference>
<evidence type="ECO:0000313" key="5">
    <source>
        <dbReference type="Proteomes" id="UP000315648"/>
    </source>
</evidence>
<dbReference type="GO" id="GO:0016627">
    <property type="term" value="F:oxidoreductase activity, acting on the CH-CH group of donors"/>
    <property type="evidence" value="ECO:0007669"/>
    <property type="project" value="TreeGrafter"/>
</dbReference>
<organism evidence="4 5">
    <name type="scientific">Rariglobus hedericola</name>
    <dbReference type="NCBI Taxonomy" id="2597822"/>
    <lineage>
        <taxon>Bacteria</taxon>
        <taxon>Pseudomonadati</taxon>
        <taxon>Verrucomicrobiota</taxon>
        <taxon>Opitutia</taxon>
        <taxon>Opitutales</taxon>
        <taxon>Opitutaceae</taxon>
        <taxon>Rariglobus</taxon>
    </lineage>
</organism>
<dbReference type="Pfam" id="PF01243">
    <property type="entry name" value="PNPOx_N"/>
    <property type="match status" value="1"/>
</dbReference>
<keyword evidence="1" id="KW-0560">Oxidoreductase</keyword>
<dbReference type="PANTHER" id="PTHR35176:SF6">
    <property type="entry name" value="HEME OXYGENASE HI_0854-RELATED"/>
    <property type="match status" value="1"/>
</dbReference>
<dbReference type="Proteomes" id="UP000315648">
    <property type="component" value="Unassembled WGS sequence"/>
</dbReference>
<dbReference type="RefSeq" id="WP_144228137.1">
    <property type="nucleotide sequence ID" value="NZ_CBCRVV010000001.1"/>
</dbReference>
<name>A0A556QME8_9BACT</name>
<dbReference type="InterPro" id="IPR011576">
    <property type="entry name" value="Pyridox_Oxase_N"/>
</dbReference>
<sequence>MSSTDALANSSTDSFFPAEKAAHILDHMNEDHADSILNYAHHFARRSAATAARLSGIDQTGMDLVVTEPAGETSVRIAFEKPLTSPEDAHMVLVGMARAARQPAAANPDAATAKARAAIDQLKSGLRTAMLGTASAAGEPDASVVPVVLSADGTLHTYVSEMSAHTKNLRESGRASVMVIEDENTAAQLLARKRLTLRCAAAFIERDTPVFATVMSAMKEKFGPVMQHLEGMTDFHVVQLTPARGRLVCGFGQAFDVDPIDWTKVSHVGGDGQGHGHTARK</sequence>
<protein>
    <submittedName>
        <fullName evidence="4">DUF2470 domain-containing protein</fullName>
    </submittedName>
</protein>
<evidence type="ECO:0000256" key="1">
    <source>
        <dbReference type="ARBA" id="ARBA00023002"/>
    </source>
</evidence>
<keyword evidence="5" id="KW-1185">Reference proteome</keyword>
<dbReference type="GO" id="GO:0005829">
    <property type="term" value="C:cytosol"/>
    <property type="evidence" value="ECO:0007669"/>
    <property type="project" value="TreeGrafter"/>
</dbReference>
<feature type="domain" description="DUF2470" evidence="3">
    <location>
        <begin position="22"/>
        <end position="96"/>
    </location>
</feature>
<dbReference type="GO" id="GO:0070967">
    <property type="term" value="F:coenzyme F420 binding"/>
    <property type="evidence" value="ECO:0007669"/>
    <property type="project" value="TreeGrafter"/>
</dbReference>
<dbReference type="SUPFAM" id="SSF50475">
    <property type="entry name" value="FMN-binding split barrel"/>
    <property type="match status" value="2"/>
</dbReference>
<evidence type="ECO:0000259" key="3">
    <source>
        <dbReference type="Pfam" id="PF10615"/>
    </source>
</evidence>
<evidence type="ECO:0000259" key="2">
    <source>
        <dbReference type="Pfam" id="PF01243"/>
    </source>
</evidence>
<comment type="caution">
    <text evidence="4">The sequence shown here is derived from an EMBL/GenBank/DDBJ whole genome shotgun (WGS) entry which is preliminary data.</text>
</comment>
<dbReference type="Gene3D" id="3.20.180.10">
    <property type="entry name" value="PNP-oxidase-like"/>
    <property type="match status" value="1"/>
</dbReference>
<dbReference type="InterPro" id="IPR019595">
    <property type="entry name" value="DUF2470"/>
</dbReference>
<dbReference type="Gene3D" id="2.30.110.10">
    <property type="entry name" value="Electron Transport, Fmn-binding Protein, Chain A"/>
    <property type="match status" value="1"/>
</dbReference>
<dbReference type="OrthoDB" id="5345368at2"/>
<dbReference type="InterPro" id="IPR052019">
    <property type="entry name" value="F420H2_bilvrd_red/Heme_oxyg"/>
</dbReference>
<feature type="domain" description="Pyridoxamine 5'-phosphate oxidase N-terminal" evidence="2">
    <location>
        <begin position="117"/>
        <end position="249"/>
    </location>
</feature>
<dbReference type="AlphaFoldDB" id="A0A556QME8"/>